<evidence type="ECO:0000256" key="2">
    <source>
        <dbReference type="SAM" id="MobiDB-lite"/>
    </source>
</evidence>
<keyword evidence="1" id="KW-0238">DNA-binding</keyword>
<dbReference type="SUPFAM" id="SSF46955">
    <property type="entry name" value="Putative DNA-binding domain"/>
    <property type="match status" value="1"/>
</dbReference>
<feature type="region of interest" description="Disordered" evidence="2">
    <location>
        <begin position="1"/>
        <end position="28"/>
    </location>
</feature>
<comment type="caution">
    <text evidence="4">The sequence shown here is derived from an EMBL/GenBank/DDBJ whole genome shotgun (WGS) entry which is preliminary data.</text>
</comment>
<dbReference type="GO" id="GO:0003700">
    <property type="term" value="F:DNA-binding transcription factor activity"/>
    <property type="evidence" value="ECO:0007669"/>
    <property type="project" value="InterPro"/>
</dbReference>
<dbReference type="PANTHER" id="PTHR30204">
    <property type="entry name" value="REDOX-CYCLING DRUG-SENSING TRANSCRIPTIONAL ACTIVATOR SOXR"/>
    <property type="match status" value="1"/>
</dbReference>
<evidence type="ECO:0000256" key="1">
    <source>
        <dbReference type="ARBA" id="ARBA00023125"/>
    </source>
</evidence>
<accession>A0A9Q7SAZ5</accession>
<dbReference type="InterPro" id="IPR000551">
    <property type="entry name" value="MerR-type_HTH_dom"/>
</dbReference>
<gene>
    <name evidence="4" type="primary">glnR_1</name>
    <name evidence="4" type="ORF">SAMEA2275694_00646</name>
</gene>
<protein>
    <submittedName>
        <fullName evidence="4">Transcriptional regulator HspR</fullName>
    </submittedName>
</protein>
<sequence length="123" mass="13343">MVPEDVLYPSGSPVPRLGGPRPPELPTPEKGVYGISVAAELSGAATQSLRLWERHGLLAPSRTEGGTRRYSPEDLIRIRRITTLVAAGVNIAGIAFILDLEDDNTALRAAVYDQQRRHGDTDK</sequence>
<dbReference type="EMBL" id="FSFA01000001">
    <property type="protein sequence ID" value="SHW88980.1"/>
    <property type="molecule type" value="Genomic_DNA"/>
</dbReference>
<dbReference type="Proteomes" id="UP000185183">
    <property type="component" value="Unassembled WGS sequence"/>
</dbReference>
<organism evidence="4 5">
    <name type="scientific">Mycobacteroides abscessus subsp. bolletii</name>
    <dbReference type="NCBI Taxonomy" id="319705"/>
    <lineage>
        <taxon>Bacteria</taxon>
        <taxon>Bacillati</taxon>
        <taxon>Actinomycetota</taxon>
        <taxon>Actinomycetes</taxon>
        <taxon>Mycobacteriales</taxon>
        <taxon>Mycobacteriaceae</taxon>
        <taxon>Mycobacteroides</taxon>
        <taxon>Mycobacteroides abscessus</taxon>
    </lineage>
</organism>
<feature type="compositionally biased region" description="Low complexity" evidence="2">
    <location>
        <begin position="9"/>
        <end position="19"/>
    </location>
</feature>
<evidence type="ECO:0000313" key="4">
    <source>
        <dbReference type="EMBL" id="SHW88980.1"/>
    </source>
</evidence>
<dbReference type="Gene3D" id="1.10.1660.10">
    <property type="match status" value="1"/>
</dbReference>
<feature type="domain" description="HTH merR-type" evidence="3">
    <location>
        <begin position="32"/>
        <end position="100"/>
    </location>
</feature>
<dbReference type="GO" id="GO:0003677">
    <property type="term" value="F:DNA binding"/>
    <property type="evidence" value="ECO:0007669"/>
    <property type="project" value="UniProtKB-KW"/>
</dbReference>
<evidence type="ECO:0000313" key="5">
    <source>
        <dbReference type="Proteomes" id="UP000185183"/>
    </source>
</evidence>
<dbReference type="RefSeq" id="WP_016889679.1">
    <property type="nucleotide sequence ID" value="NZ_CP065265.1"/>
</dbReference>
<reference evidence="4 5" key="1">
    <citation type="submission" date="2016-11" db="EMBL/GenBank/DDBJ databases">
        <authorList>
            <consortium name="Pathogen Informatics"/>
        </authorList>
    </citation>
    <scope>NUCLEOTIDE SEQUENCE [LARGE SCALE GENOMIC DNA]</scope>
    <source>
        <strain evidence="4 5">968</strain>
    </source>
</reference>
<dbReference type="InterPro" id="IPR047057">
    <property type="entry name" value="MerR_fam"/>
</dbReference>
<dbReference type="Pfam" id="PF13411">
    <property type="entry name" value="MerR_1"/>
    <property type="match status" value="1"/>
</dbReference>
<dbReference type="PANTHER" id="PTHR30204:SF58">
    <property type="entry name" value="HTH-TYPE TRANSCRIPTIONAL REGULATOR YFMP"/>
    <property type="match status" value="1"/>
</dbReference>
<name>A0A9Q7SAZ5_9MYCO</name>
<dbReference type="PROSITE" id="PS50937">
    <property type="entry name" value="HTH_MERR_2"/>
    <property type="match status" value="1"/>
</dbReference>
<dbReference type="SMART" id="SM00422">
    <property type="entry name" value="HTH_MERR"/>
    <property type="match status" value="1"/>
</dbReference>
<dbReference type="AlphaFoldDB" id="A0A9Q7SAZ5"/>
<evidence type="ECO:0000259" key="3">
    <source>
        <dbReference type="PROSITE" id="PS50937"/>
    </source>
</evidence>
<proteinExistence type="predicted"/>
<dbReference type="InterPro" id="IPR009061">
    <property type="entry name" value="DNA-bd_dom_put_sf"/>
</dbReference>